<evidence type="ECO:0000313" key="3">
    <source>
        <dbReference type="Proteomes" id="UP000004968"/>
    </source>
</evidence>
<gene>
    <name evidence="2" type="ORF">CLOSTHATH_07280</name>
</gene>
<dbReference type="HOGENOM" id="CLU_3054935_0_0_9"/>
<proteinExistence type="predicted"/>
<dbReference type="EMBL" id="ACIO01001059">
    <property type="protein sequence ID" value="EFC94539.1"/>
    <property type="molecule type" value="Genomic_DNA"/>
</dbReference>
<dbReference type="AlphaFoldDB" id="D3AUG5"/>
<protein>
    <submittedName>
        <fullName evidence="2">Uncharacterized protein</fullName>
    </submittedName>
</protein>
<evidence type="ECO:0000313" key="2">
    <source>
        <dbReference type="EMBL" id="EFC94539.1"/>
    </source>
</evidence>
<feature type="non-terminal residue" evidence="2">
    <location>
        <position position="54"/>
    </location>
</feature>
<sequence length="54" mass="5405">MRKTGITGFPQKMNLQFFAESGDTAGADQGEGGGTGNKPDEGSSGGADTGNKEP</sequence>
<feature type="region of interest" description="Disordered" evidence="1">
    <location>
        <begin position="18"/>
        <end position="54"/>
    </location>
</feature>
<evidence type="ECO:0000256" key="1">
    <source>
        <dbReference type="SAM" id="MobiDB-lite"/>
    </source>
</evidence>
<organism evidence="2 3">
    <name type="scientific">Hungatella hathewayi DSM 13479</name>
    <dbReference type="NCBI Taxonomy" id="566550"/>
    <lineage>
        <taxon>Bacteria</taxon>
        <taxon>Bacillati</taxon>
        <taxon>Bacillota</taxon>
        <taxon>Clostridia</taxon>
        <taxon>Lachnospirales</taxon>
        <taxon>Lachnospiraceae</taxon>
        <taxon>Hungatella</taxon>
    </lineage>
</organism>
<dbReference type="Proteomes" id="UP000004968">
    <property type="component" value="Unassembled WGS sequence"/>
</dbReference>
<comment type="caution">
    <text evidence="2">The sequence shown here is derived from an EMBL/GenBank/DDBJ whole genome shotgun (WGS) entry which is preliminary data.</text>
</comment>
<name>D3AUG5_9FIRM</name>
<accession>D3AUG5</accession>
<reference evidence="2 3" key="1">
    <citation type="submission" date="2010-01" db="EMBL/GenBank/DDBJ databases">
        <authorList>
            <person name="Weinstock G."/>
            <person name="Sodergren E."/>
            <person name="Clifton S."/>
            <person name="Fulton L."/>
            <person name="Fulton B."/>
            <person name="Courtney L."/>
            <person name="Fronick C."/>
            <person name="Harrison M."/>
            <person name="Strong C."/>
            <person name="Farmer C."/>
            <person name="Delahaunty K."/>
            <person name="Markovic C."/>
            <person name="Hall O."/>
            <person name="Minx P."/>
            <person name="Tomlinson C."/>
            <person name="Mitreva M."/>
            <person name="Nelson J."/>
            <person name="Hou S."/>
            <person name="Wollam A."/>
            <person name="Pepin K.H."/>
            <person name="Johnson M."/>
            <person name="Bhonagiri V."/>
            <person name="Nash W.E."/>
            <person name="Warren W."/>
            <person name="Chinwalla A."/>
            <person name="Mardis E.R."/>
            <person name="Wilson R.K."/>
        </authorList>
    </citation>
    <scope>NUCLEOTIDE SEQUENCE [LARGE SCALE GENOMIC DNA]</scope>
    <source>
        <strain evidence="2 3">DSM 13479</strain>
    </source>
</reference>